<dbReference type="CDD" id="cd02966">
    <property type="entry name" value="TlpA_like_family"/>
    <property type="match status" value="1"/>
</dbReference>
<dbReference type="InterPro" id="IPR013766">
    <property type="entry name" value="Thioredoxin_domain"/>
</dbReference>
<feature type="signal peptide" evidence="1">
    <location>
        <begin position="1"/>
        <end position="21"/>
    </location>
</feature>
<comment type="caution">
    <text evidence="3">The sequence shown here is derived from an EMBL/GenBank/DDBJ whole genome shotgun (WGS) entry which is preliminary data.</text>
</comment>
<dbReference type="Pfam" id="PF00578">
    <property type="entry name" value="AhpC-TSA"/>
    <property type="match status" value="1"/>
</dbReference>
<organism evidence="3 4">
    <name type="scientific">Winogradskyella litorisediminis</name>
    <dbReference type="NCBI Taxonomy" id="1156618"/>
    <lineage>
        <taxon>Bacteria</taxon>
        <taxon>Pseudomonadati</taxon>
        <taxon>Bacteroidota</taxon>
        <taxon>Flavobacteriia</taxon>
        <taxon>Flavobacteriales</taxon>
        <taxon>Flavobacteriaceae</taxon>
        <taxon>Winogradskyella</taxon>
    </lineage>
</organism>
<dbReference type="Proteomes" id="UP001597013">
    <property type="component" value="Unassembled WGS sequence"/>
</dbReference>
<dbReference type="InterPro" id="IPR036249">
    <property type="entry name" value="Thioredoxin-like_sf"/>
</dbReference>
<gene>
    <name evidence="3" type="ORF">ACFQ1Q_08890</name>
</gene>
<keyword evidence="1" id="KW-0732">Signal</keyword>
<dbReference type="RefSeq" id="WP_386130075.1">
    <property type="nucleotide sequence ID" value="NZ_JBHTJL010000009.1"/>
</dbReference>
<proteinExistence type="predicted"/>
<keyword evidence="4" id="KW-1185">Reference proteome</keyword>
<dbReference type="EMBL" id="JBHTJL010000009">
    <property type="protein sequence ID" value="MFD1063363.1"/>
    <property type="molecule type" value="Genomic_DNA"/>
</dbReference>
<evidence type="ECO:0000313" key="3">
    <source>
        <dbReference type="EMBL" id="MFD1063363.1"/>
    </source>
</evidence>
<dbReference type="InterPro" id="IPR050553">
    <property type="entry name" value="Thioredoxin_ResA/DsbE_sf"/>
</dbReference>
<dbReference type="PROSITE" id="PS51352">
    <property type="entry name" value="THIOREDOXIN_2"/>
    <property type="match status" value="1"/>
</dbReference>
<feature type="domain" description="Thioredoxin" evidence="2">
    <location>
        <begin position="94"/>
        <end position="234"/>
    </location>
</feature>
<dbReference type="PANTHER" id="PTHR42852">
    <property type="entry name" value="THIOL:DISULFIDE INTERCHANGE PROTEIN DSBE"/>
    <property type="match status" value="1"/>
</dbReference>
<feature type="chain" id="PRO_5046675761" evidence="1">
    <location>
        <begin position="22"/>
        <end position="234"/>
    </location>
</feature>
<evidence type="ECO:0000313" key="4">
    <source>
        <dbReference type="Proteomes" id="UP001597013"/>
    </source>
</evidence>
<name>A0ABW3N6R3_9FLAO</name>
<accession>A0ABW3N6R3</accession>
<dbReference type="InterPro" id="IPR000866">
    <property type="entry name" value="AhpC/TSA"/>
</dbReference>
<dbReference type="PANTHER" id="PTHR42852:SF13">
    <property type="entry name" value="PROTEIN DIPZ"/>
    <property type="match status" value="1"/>
</dbReference>
<reference evidence="4" key="1">
    <citation type="journal article" date="2019" name="Int. J. Syst. Evol. Microbiol.">
        <title>The Global Catalogue of Microorganisms (GCM) 10K type strain sequencing project: providing services to taxonomists for standard genome sequencing and annotation.</title>
        <authorList>
            <consortium name="The Broad Institute Genomics Platform"/>
            <consortium name="The Broad Institute Genome Sequencing Center for Infectious Disease"/>
            <person name="Wu L."/>
            <person name="Ma J."/>
        </authorList>
    </citation>
    <scope>NUCLEOTIDE SEQUENCE [LARGE SCALE GENOMIC DNA]</scope>
    <source>
        <strain evidence="4">CCUG 62215</strain>
    </source>
</reference>
<protein>
    <submittedName>
        <fullName evidence="3">TlpA family protein disulfide reductase</fullName>
    </submittedName>
</protein>
<dbReference type="Gene3D" id="3.40.30.10">
    <property type="entry name" value="Glutaredoxin"/>
    <property type="match status" value="1"/>
</dbReference>
<dbReference type="SUPFAM" id="SSF52833">
    <property type="entry name" value="Thioredoxin-like"/>
    <property type="match status" value="1"/>
</dbReference>
<sequence>MKLFIYSLLIFLCLSTQIVQAQEQIKIDENTIIKNDEGNEITLQQFMILMRTGDWTIKPKTDSTGKQYLQMVKTTAEEKAEMLEMMADSNKLNENVGKEAPDFLFTDLNGNIISKANTKGKVVVLNFWFTTCPPCIQEIPELNEVYNTFKSNEDVVFASISFEDPNKVERFLKKKPINYPVVAYARKEISKFNVSGYPTNTVIGKDGKFTEFIVGGFPGVGESISESIKQALKK</sequence>
<evidence type="ECO:0000259" key="2">
    <source>
        <dbReference type="PROSITE" id="PS51352"/>
    </source>
</evidence>
<evidence type="ECO:0000256" key="1">
    <source>
        <dbReference type="SAM" id="SignalP"/>
    </source>
</evidence>